<feature type="compositionally biased region" description="Low complexity" evidence="1">
    <location>
        <begin position="138"/>
        <end position="148"/>
    </location>
</feature>
<evidence type="ECO:0000256" key="1">
    <source>
        <dbReference type="SAM" id="MobiDB-lite"/>
    </source>
</evidence>
<dbReference type="EMBL" id="JAWWNJ010000059">
    <property type="protein sequence ID" value="KAK7013590.1"/>
    <property type="molecule type" value="Genomic_DNA"/>
</dbReference>
<accession>A0AAW0ALY4</accession>
<organism evidence="2 3">
    <name type="scientific">Favolaschia claudopus</name>
    <dbReference type="NCBI Taxonomy" id="2862362"/>
    <lineage>
        <taxon>Eukaryota</taxon>
        <taxon>Fungi</taxon>
        <taxon>Dikarya</taxon>
        <taxon>Basidiomycota</taxon>
        <taxon>Agaricomycotina</taxon>
        <taxon>Agaricomycetes</taxon>
        <taxon>Agaricomycetidae</taxon>
        <taxon>Agaricales</taxon>
        <taxon>Marasmiineae</taxon>
        <taxon>Mycenaceae</taxon>
        <taxon>Favolaschia</taxon>
    </lineage>
</organism>
<reference evidence="2 3" key="1">
    <citation type="journal article" date="2024" name="J Genomics">
        <title>Draft genome sequencing and assembly of Favolaschia claudopus CIRM-BRFM 2984 isolated from oak limbs.</title>
        <authorList>
            <person name="Navarro D."/>
            <person name="Drula E."/>
            <person name="Chaduli D."/>
            <person name="Cazenave R."/>
            <person name="Ahrendt S."/>
            <person name="Wang J."/>
            <person name="Lipzen A."/>
            <person name="Daum C."/>
            <person name="Barry K."/>
            <person name="Grigoriev I.V."/>
            <person name="Favel A."/>
            <person name="Rosso M.N."/>
            <person name="Martin F."/>
        </authorList>
    </citation>
    <scope>NUCLEOTIDE SEQUENCE [LARGE SCALE GENOMIC DNA]</scope>
    <source>
        <strain evidence="2 3">CIRM-BRFM 2984</strain>
    </source>
</reference>
<name>A0AAW0ALY4_9AGAR</name>
<comment type="caution">
    <text evidence="2">The sequence shown here is derived from an EMBL/GenBank/DDBJ whole genome shotgun (WGS) entry which is preliminary data.</text>
</comment>
<feature type="region of interest" description="Disordered" evidence="1">
    <location>
        <begin position="84"/>
        <end position="169"/>
    </location>
</feature>
<sequence length="245" mass="27316">MSEVAKFIWGEIAEFPPFKVAKSRTSSEMPTKSMSSASILKSNCSNRFPEIVFEEKESPRAGRYGHVIVFQYWFDAEAQSDDLPPLNPAMPTSSFSYDPNTNSGHAPYTGTGPSSSKQATRSVPSGSRNPRFNCSTGPSSRRPSASRPLHTAPAENEDVFQTYPAPRPRRGFTFRRRKLIFGTNSSDVVLSPRGNISLIVALLIIEIHARYLHLALSLLYIHYSILLHIHPADRHRPLVISIFSL</sequence>
<feature type="compositionally biased region" description="Polar residues" evidence="1">
    <location>
        <begin position="111"/>
        <end position="137"/>
    </location>
</feature>
<feature type="compositionally biased region" description="Polar residues" evidence="1">
    <location>
        <begin position="90"/>
        <end position="104"/>
    </location>
</feature>
<evidence type="ECO:0000313" key="3">
    <source>
        <dbReference type="Proteomes" id="UP001362999"/>
    </source>
</evidence>
<proteinExistence type="predicted"/>
<evidence type="ECO:0000313" key="2">
    <source>
        <dbReference type="EMBL" id="KAK7013590.1"/>
    </source>
</evidence>
<protein>
    <submittedName>
        <fullName evidence="2">Uncharacterized protein</fullName>
    </submittedName>
</protein>
<keyword evidence="3" id="KW-1185">Reference proteome</keyword>
<gene>
    <name evidence="2" type="ORF">R3P38DRAFT_3362880</name>
</gene>
<dbReference type="AlphaFoldDB" id="A0AAW0ALY4"/>
<dbReference type="Proteomes" id="UP001362999">
    <property type="component" value="Unassembled WGS sequence"/>
</dbReference>